<feature type="non-terminal residue" evidence="1">
    <location>
        <position position="1"/>
    </location>
</feature>
<reference evidence="1" key="1">
    <citation type="submission" date="2021-06" db="EMBL/GenBank/DDBJ databases">
        <authorList>
            <person name="Kallberg Y."/>
            <person name="Tangrot J."/>
            <person name="Rosling A."/>
        </authorList>
    </citation>
    <scope>NUCLEOTIDE SEQUENCE</scope>
    <source>
        <strain evidence="1">MA461A</strain>
    </source>
</reference>
<dbReference type="EMBL" id="CAJVQC010063183">
    <property type="protein sequence ID" value="CAG8803425.1"/>
    <property type="molecule type" value="Genomic_DNA"/>
</dbReference>
<comment type="caution">
    <text evidence="1">The sequence shown here is derived from an EMBL/GenBank/DDBJ whole genome shotgun (WGS) entry which is preliminary data.</text>
</comment>
<keyword evidence="2" id="KW-1185">Reference proteome</keyword>
<evidence type="ECO:0000313" key="2">
    <source>
        <dbReference type="Proteomes" id="UP000789920"/>
    </source>
</evidence>
<proteinExistence type="predicted"/>
<evidence type="ECO:0000313" key="1">
    <source>
        <dbReference type="EMBL" id="CAG8803425.1"/>
    </source>
</evidence>
<name>A0ACA9RPS5_9GLOM</name>
<accession>A0ACA9RPS5</accession>
<organism evidence="1 2">
    <name type="scientific">Racocetra persica</name>
    <dbReference type="NCBI Taxonomy" id="160502"/>
    <lineage>
        <taxon>Eukaryota</taxon>
        <taxon>Fungi</taxon>
        <taxon>Fungi incertae sedis</taxon>
        <taxon>Mucoromycota</taxon>
        <taxon>Glomeromycotina</taxon>
        <taxon>Glomeromycetes</taxon>
        <taxon>Diversisporales</taxon>
        <taxon>Gigasporaceae</taxon>
        <taxon>Racocetra</taxon>
    </lineage>
</organism>
<protein>
    <submittedName>
        <fullName evidence="1">37021_t:CDS:1</fullName>
    </submittedName>
</protein>
<sequence length="48" mass="5439">TSNYTLISKTNKNQILSTKNHKDDDNIIIIDLNNDNNTNTNNQTANSF</sequence>
<gene>
    <name evidence="1" type="ORF">RPERSI_LOCUS21520</name>
</gene>
<dbReference type="Proteomes" id="UP000789920">
    <property type="component" value="Unassembled WGS sequence"/>
</dbReference>